<evidence type="ECO:0000256" key="2">
    <source>
        <dbReference type="SAM" id="Phobius"/>
    </source>
</evidence>
<feature type="region of interest" description="Disordered" evidence="1">
    <location>
        <begin position="386"/>
        <end position="429"/>
    </location>
</feature>
<sequence length="515" mass="55272">MNLPLVGVVNVTPIPAAAPSATLLAADHPDEMKPVVDLLTQTRKSLTLRSLFVTGFPYDPEFFAAGVALAREWSRQGLKIALVDLDFRNPTILRPKPDPNEGYVDALEYGSSFQRIAWELVNDALWLVGPGSHPPDERRFAEHPDWPRVMRIFSSRVNVVLYLAPFLDRKGFSGALSKRMDGVLIATSVRRSSRAALRDAFLELWGSDAPMIGYLGLDVPYVLAPRGEVELSPADAWSSATPGSASSWPAPAPPSMPPPAASHEGWEAPRTGQGGAGHPGGRRITDPKLEPPPGITRADSTAPSQRPPQALVERLSDEVRRGYVPRSAQPRSAQGGSYGLLWVALLLISLAGAGAWFAYRAAHRDAHRAAAPETLPAGTERVLPAGLGAQNQGAPGASEPSQAPPGDEASGSGSAGGSAAAREAAPASGADVGPEVLPYRVHVASFRSEKTVRDLVKRLREKGLDAWYAKATDQPDWYRVFVGHYATRQEAAQKAAWLLNHGWVDHAMAYPDNPR</sequence>
<evidence type="ECO:0000256" key="1">
    <source>
        <dbReference type="SAM" id="MobiDB-lite"/>
    </source>
</evidence>
<accession>A0A538SHL7</accession>
<dbReference type="Gene3D" id="3.40.50.300">
    <property type="entry name" value="P-loop containing nucleotide triphosphate hydrolases"/>
    <property type="match status" value="1"/>
</dbReference>
<reference evidence="4 5" key="1">
    <citation type="journal article" date="2019" name="Nat. Microbiol.">
        <title>Mediterranean grassland soil C-N compound turnover is dependent on rainfall and depth, and is mediated by genomically divergent microorganisms.</title>
        <authorList>
            <person name="Diamond S."/>
            <person name="Andeer P.F."/>
            <person name="Li Z."/>
            <person name="Crits-Christoph A."/>
            <person name="Burstein D."/>
            <person name="Anantharaman K."/>
            <person name="Lane K.R."/>
            <person name="Thomas B.C."/>
            <person name="Pan C."/>
            <person name="Northen T.R."/>
            <person name="Banfield J.F."/>
        </authorList>
    </citation>
    <scope>NUCLEOTIDE SEQUENCE [LARGE SCALE GENOMIC DNA]</scope>
    <source>
        <strain evidence="4">WS_1</strain>
    </source>
</reference>
<keyword evidence="2" id="KW-0812">Transmembrane</keyword>
<dbReference type="PROSITE" id="PS51724">
    <property type="entry name" value="SPOR"/>
    <property type="match status" value="1"/>
</dbReference>
<feature type="transmembrane region" description="Helical" evidence="2">
    <location>
        <begin position="339"/>
        <end position="359"/>
    </location>
</feature>
<dbReference type="InterPro" id="IPR036680">
    <property type="entry name" value="SPOR-like_sf"/>
</dbReference>
<dbReference type="InterPro" id="IPR027417">
    <property type="entry name" value="P-loop_NTPase"/>
</dbReference>
<dbReference type="EMBL" id="VBOR01000027">
    <property type="protein sequence ID" value="TMQ50850.1"/>
    <property type="molecule type" value="Genomic_DNA"/>
</dbReference>
<dbReference type="Pfam" id="PF05036">
    <property type="entry name" value="SPOR"/>
    <property type="match status" value="1"/>
</dbReference>
<evidence type="ECO:0000313" key="5">
    <source>
        <dbReference type="Proteomes" id="UP000316292"/>
    </source>
</evidence>
<name>A0A538SHL7_UNCEI</name>
<keyword evidence="2" id="KW-1133">Transmembrane helix</keyword>
<dbReference type="InterPro" id="IPR007730">
    <property type="entry name" value="SPOR-like_dom"/>
</dbReference>
<dbReference type="AlphaFoldDB" id="A0A538SHL7"/>
<feature type="compositionally biased region" description="Pro residues" evidence="1">
    <location>
        <begin position="250"/>
        <end position="260"/>
    </location>
</feature>
<feature type="compositionally biased region" description="Low complexity" evidence="1">
    <location>
        <begin position="404"/>
        <end position="429"/>
    </location>
</feature>
<evidence type="ECO:0000259" key="3">
    <source>
        <dbReference type="PROSITE" id="PS51724"/>
    </source>
</evidence>
<dbReference type="Gene3D" id="3.30.70.1070">
    <property type="entry name" value="Sporulation related repeat"/>
    <property type="match status" value="1"/>
</dbReference>
<protein>
    <recommendedName>
        <fullName evidence="3">SPOR domain-containing protein</fullName>
    </recommendedName>
</protein>
<dbReference type="SUPFAM" id="SSF110997">
    <property type="entry name" value="Sporulation related repeat"/>
    <property type="match status" value="1"/>
</dbReference>
<feature type="region of interest" description="Disordered" evidence="1">
    <location>
        <begin position="234"/>
        <end position="309"/>
    </location>
</feature>
<evidence type="ECO:0000313" key="4">
    <source>
        <dbReference type="EMBL" id="TMQ50850.1"/>
    </source>
</evidence>
<gene>
    <name evidence="4" type="ORF">E6K71_01650</name>
</gene>
<keyword evidence="2" id="KW-0472">Membrane</keyword>
<comment type="caution">
    <text evidence="4">The sequence shown here is derived from an EMBL/GenBank/DDBJ whole genome shotgun (WGS) entry which is preliminary data.</text>
</comment>
<feature type="domain" description="SPOR" evidence="3">
    <location>
        <begin position="433"/>
        <end position="511"/>
    </location>
</feature>
<dbReference type="Proteomes" id="UP000316292">
    <property type="component" value="Unassembled WGS sequence"/>
</dbReference>
<feature type="compositionally biased region" description="Low complexity" evidence="1">
    <location>
        <begin position="236"/>
        <end position="249"/>
    </location>
</feature>
<organism evidence="4 5">
    <name type="scientific">Eiseniibacteriota bacterium</name>
    <dbReference type="NCBI Taxonomy" id="2212470"/>
    <lineage>
        <taxon>Bacteria</taxon>
        <taxon>Candidatus Eiseniibacteriota</taxon>
    </lineage>
</organism>
<dbReference type="GO" id="GO:0042834">
    <property type="term" value="F:peptidoglycan binding"/>
    <property type="evidence" value="ECO:0007669"/>
    <property type="project" value="InterPro"/>
</dbReference>
<proteinExistence type="predicted"/>